<feature type="transmembrane region" description="Helical" evidence="2">
    <location>
        <begin position="30"/>
        <end position="51"/>
    </location>
</feature>
<evidence type="ECO:0000313" key="3">
    <source>
        <dbReference type="EMBL" id="QIG57691.1"/>
    </source>
</evidence>
<sequence length="318" mass="32025">MSNEAEFDRDITEQIAQLDKANRAARRRNILMVVAIIAALLLAVVCAFLAYDNNRLADANAQYGQQQAQEKQTIAKEAQKALCGTKDSEIYDKAICEKLADAAQEPPPPPAEPVADGPSQADLVKAFRAYCADGDNCKGKDGAAPTADDIAAAFVKFCSDGRCTGPAGKDAPAPKDGAPGAKGEDGDRGADGLSLPPSSEMVLAAVTTYCGASGACVGPTGPAGPPPNAEAVLAAVQQVCADDVCRGPAGPAGPAGAPGADSTVPGPEGPMGPAGPAPSQFTFTWAGTTYTCTPNPPGSTTYACDPTSPGPPVIGVNP</sequence>
<reference evidence="3 4" key="1">
    <citation type="submission" date="2020-01" db="EMBL/GenBank/DDBJ databases">
        <authorList>
            <person name="Burbank J.R."/>
            <person name="Falkowski A.F."/>
            <person name="Granberg A.K."/>
            <person name="Hofbauer A.R."/>
            <person name="Heubel C."/>
            <person name="Larson S.M."/>
            <person name="Streitz R.J."/>
            <person name="Zoubek K.J."/>
            <person name="Bonilla J.A."/>
            <person name="Klyczek K."/>
            <person name="Garlena R.A."/>
            <person name="Russell D.A."/>
            <person name="Pope W.H."/>
            <person name="Jacobs-Sera D."/>
            <person name="Hatfull G.F."/>
        </authorList>
    </citation>
    <scope>NUCLEOTIDE SEQUENCE [LARGE SCALE GENOMIC DNA]</scope>
</reference>
<keyword evidence="2" id="KW-0812">Transmembrane</keyword>
<dbReference type="RefSeq" id="YP_010649640.1">
    <property type="nucleotide sequence ID" value="NC_070771.1"/>
</dbReference>
<accession>A0A6G6XHV2</accession>
<evidence type="ECO:0000256" key="2">
    <source>
        <dbReference type="SAM" id="Phobius"/>
    </source>
</evidence>
<feature type="compositionally biased region" description="Pro residues" evidence="1">
    <location>
        <begin position="267"/>
        <end position="276"/>
    </location>
</feature>
<organism evidence="3 4">
    <name type="scientific">Arthrobacter phage Shoya</name>
    <dbReference type="NCBI Taxonomy" id="2704035"/>
    <lineage>
        <taxon>Viruses</taxon>
        <taxon>Duplodnaviria</taxon>
        <taxon>Heunggongvirae</taxon>
        <taxon>Uroviricota</taxon>
        <taxon>Caudoviricetes</taxon>
        <taxon>Shoyavirus</taxon>
        <taxon>Shoyavirus shoya</taxon>
    </lineage>
</organism>
<gene>
    <name evidence="3" type="primary">20</name>
    <name evidence="3" type="ORF">SEA_SHOYA_20</name>
</gene>
<feature type="compositionally biased region" description="Low complexity" evidence="1">
    <location>
        <begin position="166"/>
        <end position="181"/>
    </location>
</feature>
<feature type="region of interest" description="Disordered" evidence="1">
    <location>
        <begin position="166"/>
        <end position="195"/>
    </location>
</feature>
<feature type="region of interest" description="Disordered" evidence="1">
    <location>
        <begin position="251"/>
        <end position="280"/>
    </location>
</feature>
<keyword evidence="2" id="KW-1133">Transmembrane helix</keyword>
<name>A0A6G6XHV2_9CAUD</name>
<dbReference type="GeneID" id="77925195"/>
<dbReference type="Proteomes" id="UP000501785">
    <property type="component" value="Segment"/>
</dbReference>
<feature type="compositionally biased region" description="Low complexity" evidence="1">
    <location>
        <begin position="251"/>
        <end position="260"/>
    </location>
</feature>
<evidence type="ECO:0000313" key="4">
    <source>
        <dbReference type="Proteomes" id="UP000501785"/>
    </source>
</evidence>
<dbReference type="PANTHER" id="PTHR24637">
    <property type="entry name" value="COLLAGEN"/>
    <property type="match status" value="1"/>
</dbReference>
<proteinExistence type="predicted"/>
<protein>
    <submittedName>
        <fullName evidence="3">Minor tail protein</fullName>
    </submittedName>
</protein>
<evidence type="ECO:0000256" key="1">
    <source>
        <dbReference type="SAM" id="MobiDB-lite"/>
    </source>
</evidence>
<dbReference type="PANTHER" id="PTHR24637:SF421">
    <property type="entry name" value="CUTICLE COLLAGEN DPY-2"/>
    <property type="match status" value="1"/>
</dbReference>
<dbReference type="KEGG" id="vg:77925195"/>
<dbReference type="EMBL" id="MN908684">
    <property type="protein sequence ID" value="QIG57691.1"/>
    <property type="molecule type" value="Genomic_DNA"/>
</dbReference>
<keyword evidence="2" id="KW-0472">Membrane</keyword>
<feature type="region of interest" description="Disordered" evidence="1">
    <location>
        <begin position="296"/>
        <end position="318"/>
    </location>
</feature>
<keyword evidence="4" id="KW-1185">Reference proteome</keyword>